<dbReference type="AlphaFoldDB" id="A0AAU7MBD2"/>
<protein>
    <submittedName>
        <fullName evidence="1">Uncharacterized protein</fullName>
    </submittedName>
</protein>
<gene>
    <name evidence="2" type="ORF">ABUL08_04960</name>
    <name evidence="1" type="ORF">VK199_04930</name>
</gene>
<dbReference type="RefSeq" id="WP_350934939.1">
    <property type="nucleotide sequence ID" value="NZ_CP157762.1"/>
</dbReference>
<reference evidence="1" key="1">
    <citation type="submission" date="2024-01" db="EMBL/GenBank/DDBJ databases">
        <title>The genome sequence of Micromonospora mangrovi CCTCC AA 2012012.</title>
        <authorList>
            <person name="Gao J."/>
        </authorList>
    </citation>
    <scope>NUCLEOTIDE SEQUENCE</scope>
    <source>
        <strain evidence="1">CCTCC AA 2012012</strain>
    </source>
</reference>
<dbReference type="EMBL" id="CP157762">
    <property type="protein sequence ID" value="XBP94749.1"/>
    <property type="molecule type" value="Genomic_DNA"/>
</dbReference>
<sequence>MARIEQAVWDTWFDDAREEPGVTLLLAGAAETVGLLPRVKAIVDRVTDDLDGSEEDIPVVEEVVATPDGVCLVVADGDNLRLLLEPVAVELTRAHIGGAFVPYPVSPARVRRADLEVELLECRVTIPAEHDGFADIPHWQTSPEALRDAVRSGLSWLASSRWADTHVTTGTVRWSVADEELVEALLPASLAVSGARGDHLVTVKGARFRAVSFLPHEGHVAFAVGPLPDGRPASDADVAAALDALQACASWACYGFVRRSRGLLGLGSEWKLRQEQQGLPERKTGQDSHREIEEHALLDAFGAQLVPRTRMVRVPQDRWLVHHVGQLDLLVARDLQAWWGASQPATETLAQARADLAGLLPA</sequence>
<proteinExistence type="predicted"/>
<evidence type="ECO:0000313" key="2">
    <source>
        <dbReference type="EMBL" id="XCH75450.1"/>
    </source>
</evidence>
<evidence type="ECO:0000313" key="1">
    <source>
        <dbReference type="EMBL" id="XBP94749.1"/>
    </source>
</evidence>
<reference evidence="2" key="2">
    <citation type="submission" date="2024-06" db="EMBL/GenBank/DDBJ databases">
        <title>Micromonospora mangrovi CCTCC AA 2012012 genome sequences.</title>
        <authorList>
            <person name="Gao J."/>
        </authorList>
    </citation>
    <scope>NUCLEOTIDE SEQUENCE</scope>
    <source>
        <strain evidence="2">CCTCC AA 2012012</strain>
    </source>
</reference>
<dbReference type="EMBL" id="CP159342">
    <property type="protein sequence ID" value="XCH75450.1"/>
    <property type="molecule type" value="Genomic_DNA"/>
</dbReference>
<organism evidence="1">
    <name type="scientific">Micromonospora sp. CCTCC AA 2012012</name>
    <dbReference type="NCBI Taxonomy" id="3111921"/>
    <lineage>
        <taxon>Bacteria</taxon>
        <taxon>Bacillati</taxon>
        <taxon>Actinomycetota</taxon>
        <taxon>Actinomycetes</taxon>
        <taxon>Micromonosporales</taxon>
        <taxon>Micromonosporaceae</taxon>
        <taxon>Micromonospora</taxon>
    </lineage>
</organism>
<name>A0AAU7MBD2_9ACTN</name>
<accession>A0AAU7MBD2</accession>